<dbReference type="AlphaFoldDB" id="A0A972FST7"/>
<name>A0A972FST7_9FLAO</name>
<accession>A0A972FST7</accession>
<evidence type="ECO:0000313" key="2">
    <source>
        <dbReference type="EMBL" id="NMH27352.1"/>
    </source>
</evidence>
<dbReference type="PROSITE" id="PS51257">
    <property type="entry name" value="PROKAR_LIPOPROTEIN"/>
    <property type="match status" value="1"/>
</dbReference>
<evidence type="ECO:0000313" key="3">
    <source>
        <dbReference type="Proteomes" id="UP000712080"/>
    </source>
</evidence>
<gene>
    <name evidence="2" type="ORF">G6047_04840</name>
</gene>
<dbReference type="RefSeq" id="WP_169526354.1">
    <property type="nucleotide sequence ID" value="NZ_JAAMPU010000100.1"/>
</dbReference>
<organism evidence="2 3">
    <name type="scientific">Flavobacterium silvaticum</name>
    <dbReference type="NCBI Taxonomy" id="1852020"/>
    <lineage>
        <taxon>Bacteria</taxon>
        <taxon>Pseudomonadati</taxon>
        <taxon>Bacteroidota</taxon>
        <taxon>Flavobacteriia</taxon>
        <taxon>Flavobacteriales</taxon>
        <taxon>Flavobacteriaceae</taxon>
        <taxon>Flavobacterium</taxon>
    </lineage>
</organism>
<dbReference type="Proteomes" id="UP000712080">
    <property type="component" value="Unassembled WGS sequence"/>
</dbReference>
<proteinExistence type="predicted"/>
<protein>
    <recommendedName>
        <fullName evidence="4">Right-handed parallel beta-helix repeat-containing protein</fullName>
    </recommendedName>
</protein>
<dbReference type="EMBL" id="JAAMPU010000100">
    <property type="protein sequence ID" value="NMH27352.1"/>
    <property type="molecule type" value="Genomic_DNA"/>
</dbReference>
<feature type="signal peptide" evidence="1">
    <location>
        <begin position="1"/>
        <end position="20"/>
    </location>
</feature>
<comment type="caution">
    <text evidence="2">The sequence shown here is derived from an EMBL/GenBank/DDBJ whole genome shotgun (WGS) entry which is preliminary data.</text>
</comment>
<keyword evidence="1" id="KW-0732">Signal</keyword>
<feature type="chain" id="PRO_5037053865" description="Right-handed parallel beta-helix repeat-containing protein" evidence="1">
    <location>
        <begin position="21"/>
        <end position="517"/>
    </location>
</feature>
<evidence type="ECO:0008006" key="4">
    <source>
        <dbReference type="Google" id="ProtNLM"/>
    </source>
</evidence>
<evidence type="ECO:0000256" key="1">
    <source>
        <dbReference type="SAM" id="SignalP"/>
    </source>
</evidence>
<sequence length="517" mass="56803">MRTYILLFVSAILISLSSCRSDFEFSSSTGQLGFSKDTVYLDTVFTNIGSSTYTLKVYNKTDRNISIPTIQLGRGMSSGYRITVDGMTGNNNREFHNVEMLAKDSLFIFIETTADVAQANPDNFLYTDQIQFGETGNFQTVELVTLIQDAVFLFPNRDSDGTVETILLGIDENGQEVRADGFMLDNSELHWTNEKPYVIYGYAAIPTGRTLTIDEGVRVHFHDSSALVAYNGSNLNINGTPSPDAANPVNEVIFEGDRLEPEYSDISGQWLAIWMMAGSRGNFNNLTIKNATIGIFASGYNTSVPYSLNLNNVQVYNSASTGIWGQTAHIRGKNVVINTSGSTSLLCSYGGKYNFVHSTFNNSLNSSSHSALTISNYAQGQTPEVEPIDEATFRNCIVYGSNPTEVILYRNSPTDVFNYSFQNCLLKINPYSSSIANDPLYQNTSAFLNCLIAEDNFTNRPFFWDANNNKLNITTESAAVGQGDAAATNEAPNDILDVLRPTAADLGAYQAFDQPTD</sequence>
<reference evidence="2" key="1">
    <citation type="submission" date="2020-02" db="EMBL/GenBank/DDBJ databases">
        <title>Flavobacterium sp. genome.</title>
        <authorList>
            <person name="Jung H.S."/>
            <person name="Baek J.H."/>
            <person name="Jeon C.O."/>
        </authorList>
    </citation>
    <scope>NUCLEOTIDE SEQUENCE</scope>
    <source>
        <strain evidence="2">SE-s28</strain>
    </source>
</reference>
<keyword evidence="3" id="KW-1185">Reference proteome</keyword>